<gene>
    <name evidence="2" type="ORF">Clacol_008800</name>
</gene>
<dbReference type="Gene3D" id="2.100.10.30">
    <property type="entry name" value="Jacalin-like lectin domain"/>
    <property type="match status" value="1"/>
</dbReference>
<dbReference type="SMART" id="SM00915">
    <property type="entry name" value="Jacalin"/>
    <property type="match status" value="1"/>
</dbReference>
<dbReference type="SUPFAM" id="SSF48371">
    <property type="entry name" value="ARM repeat"/>
    <property type="match status" value="1"/>
</dbReference>
<dbReference type="InterPro" id="IPR001229">
    <property type="entry name" value="Jacalin-like_lectin_dom"/>
</dbReference>
<organism evidence="2 3">
    <name type="scientific">Clathrus columnatus</name>
    <dbReference type="NCBI Taxonomy" id="1419009"/>
    <lineage>
        <taxon>Eukaryota</taxon>
        <taxon>Fungi</taxon>
        <taxon>Dikarya</taxon>
        <taxon>Basidiomycota</taxon>
        <taxon>Agaricomycotina</taxon>
        <taxon>Agaricomycetes</taxon>
        <taxon>Phallomycetidae</taxon>
        <taxon>Phallales</taxon>
        <taxon>Clathraceae</taxon>
        <taxon>Clathrus</taxon>
    </lineage>
</organism>
<evidence type="ECO:0000313" key="3">
    <source>
        <dbReference type="Proteomes" id="UP001050691"/>
    </source>
</evidence>
<dbReference type="EMBL" id="BPWL01000010">
    <property type="protein sequence ID" value="GJJ14535.1"/>
    <property type="molecule type" value="Genomic_DNA"/>
</dbReference>
<dbReference type="PROSITE" id="PS51752">
    <property type="entry name" value="JACALIN_LECTIN"/>
    <property type="match status" value="1"/>
</dbReference>
<reference evidence="2" key="1">
    <citation type="submission" date="2021-10" db="EMBL/GenBank/DDBJ databases">
        <title>De novo Genome Assembly of Clathrus columnatus (Basidiomycota, Fungi) Using Illumina and Nanopore Sequence Data.</title>
        <authorList>
            <person name="Ogiso-Tanaka E."/>
            <person name="Itagaki H."/>
            <person name="Hosoya T."/>
            <person name="Hosaka K."/>
        </authorList>
    </citation>
    <scope>NUCLEOTIDE SEQUENCE</scope>
    <source>
        <strain evidence="2">MO-923</strain>
    </source>
</reference>
<dbReference type="InterPro" id="IPR016024">
    <property type="entry name" value="ARM-type_fold"/>
</dbReference>
<name>A0AAV5AJH8_9AGAM</name>
<comment type="caution">
    <text evidence="2">The sequence shown here is derived from an EMBL/GenBank/DDBJ whole genome shotgun (WGS) entry which is preliminary data.</text>
</comment>
<accession>A0AAV5AJH8</accession>
<feature type="domain" description="Jacalin-type lectin" evidence="1">
    <location>
        <begin position="1"/>
        <end position="137"/>
    </location>
</feature>
<dbReference type="Pfam" id="PF01419">
    <property type="entry name" value="Jacalin"/>
    <property type="match status" value="1"/>
</dbReference>
<dbReference type="AlphaFoldDB" id="A0AAV5AJH8"/>
<dbReference type="PANTHER" id="PTHR47293">
    <property type="entry name" value="JACALIN-RELATED LECTIN 3"/>
    <property type="match status" value="1"/>
</dbReference>
<dbReference type="PANTHER" id="PTHR47293:SF68">
    <property type="entry name" value="JACALIN-RELATED LECTIN 3"/>
    <property type="match status" value="1"/>
</dbReference>
<keyword evidence="3" id="KW-1185">Reference proteome</keyword>
<sequence length="873" mass="98340">MFSDYRENPEILLAVLRKIYIHAKTYLHSIQCEYRGPENKKILSNKHGSSGDAPLYIFELDSEEYITKIRGRSGKYINQLQFFTNKGRISPPYGGSGGNLFIWTLDEKRHPDSPGLHHFEGTSGKYYIQTLQASFPIYPWFEDSRQATVRDNTNLLDVFALDSDDMFTIKEVCDVIMDVNKHTTKIVQCIRADTVSKLLRESKRGLNPSLFMLIVIGYMSAESRSYILEYQKILEMLKCQEASALHCGLMIIAELARLGKDIENIFQINVVRNLLMDKERFVLLQKLSEQEAFKNGLMHLLPDLMGLLTDNNVSVSSNAGVIIGYLSEQPTFHTSIQGAIEENQLIELLQHKEYLVRSTSITLLAKLSEQVRSQPFVINAFSSIIHLLEDSVSYVRMTAADAIGKFVDQGHYYSVLEGLRPVIGKHITDIIPRLTGLLNHEPYEQSSGRITLLKLSQQDDFREAIFENLPNLLSLCDKHLSVRANTITLLKELADDGKTAAGYGVPASYLTLAQARYTNEILHLLRHDILTSSRPYDPSIWVSVLAMSSTLLDQLKHDEKIDYYVSQMLVGMSVDENESIQDRSGEIVVKLLRYVKEPSVVYTLVDLTRSSKNHRFKLNGVTALLTVMKKGLSDANFIIGFMNIGVPETATATYRDSVNTLIRDTIPELIEMLLSDSNQEGTRVVTILQEIVERPEFQQEVGKIILKIIRLLEQNPRSPAICPGMELLRVFLGNSEVMQVIPSNYTVFNFLSTLMRDADKDIISAGLSLAMKILSMDDMLPRMPQLLALGVHPLHIRAMFMLGDTGVNHKGIMILSKLSMQGRKTAVMTMVKELCIHIADSSKAKAICDPTISELHIDGGDKLLQQLSEEGEI</sequence>
<dbReference type="Gene3D" id="1.25.10.10">
    <property type="entry name" value="Leucine-rich Repeat Variant"/>
    <property type="match status" value="1"/>
</dbReference>
<protein>
    <recommendedName>
        <fullName evidence="1">Jacalin-type lectin domain-containing protein</fullName>
    </recommendedName>
</protein>
<dbReference type="SUPFAM" id="SSF51101">
    <property type="entry name" value="Mannose-binding lectins"/>
    <property type="match status" value="1"/>
</dbReference>
<dbReference type="InterPro" id="IPR011989">
    <property type="entry name" value="ARM-like"/>
</dbReference>
<dbReference type="InterPro" id="IPR036404">
    <property type="entry name" value="Jacalin-like_lectin_dom_sf"/>
</dbReference>
<dbReference type="Proteomes" id="UP001050691">
    <property type="component" value="Unassembled WGS sequence"/>
</dbReference>
<evidence type="ECO:0000313" key="2">
    <source>
        <dbReference type="EMBL" id="GJJ14535.1"/>
    </source>
</evidence>
<evidence type="ECO:0000259" key="1">
    <source>
        <dbReference type="PROSITE" id="PS51752"/>
    </source>
</evidence>
<proteinExistence type="predicted"/>